<sequence length="578" mass="63484">MNFSNWLWLWTAIMPLAVILYYFFRKKYKDQKISSLLFWEEMMKEIQASPYLKKLQHHLLFYLQMAALVLCVLALMGPYLEDEGLEGNEFIFVVDTSATMLAGSPSQFEVQQEKMRELAEEAGGKPVTIVTAGESPEVLVREEQETEKLLETIDGLEVDYGNEEMEQALLYAESLAGDESAVIHVFTDALDRGRLAGKTGRAYVVHGMERPLANASVLQFGLAEGEGGVRAIVQAANHGTEKLAGEIIVTSDSGTRQQKPVVLDAGAEIVVPFEGLANGNVWRAELQIGDEYKADNEMSAILQQPVDQIYLDAALHELVASGFSALGMEAVLMESDAVGKSTGAPIATNQTDLLANPAPVLLLGRNDASPVEVSGKIEWMDHPLLAYAPLDGVFVSHLYPGFDGYETLASIGGQPFIQLSPEGDIAVLADIQSTDWPLNPSFPLFLWSAVQSLSQSGDFLGFFQPNEYRSVALASDSGEWEIFKEDAYLSSYLEGQGAFKAPAEPGVYNVVGEDEAMKLIVRLSNEEKMLAAGTSYRIGEAAEKAETVRHSVMPWLIVVILLLLIAEWEVYRRGIARR</sequence>
<dbReference type="PANTHER" id="PTHR37464">
    <property type="entry name" value="BLL2463 PROTEIN"/>
    <property type="match status" value="1"/>
</dbReference>
<feature type="transmembrane region" description="Helical" evidence="1">
    <location>
        <begin position="6"/>
        <end position="24"/>
    </location>
</feature>
<evidence type="ECO:0000313" key="4">
    <source>
        <dbReference type="EMBL" id="MFD1862320.1"/>
    </source>
</evidence>
<keyword evidence="5" id="KW-1185">Reference proteome</keyword>
<feature type="transmembrane region" description="Helical" evidence="1">
    <location>
        <begin position="552"/>
        <end position="571"/>
    </location>
</feature>
<dbReference type="InterPro" id="IPR024163">
    <property type="entry name" value="Aerotolerance_reg_N"/>
</dbReference>
<dbReference type="EMBL" id="JBHUFW010000004">
    <property type="protein sequence ID" value="MFD1862320.1"/>
    <property type="molecule type" value="Genomic_DNA"/>
</dbReference>
<organism evidence="4 5">
    <name type="scientific">Planococcus chinensis</name>
    <dbReference type="NCBI Taxonomy" id="272917"/>
    <lineage>
        <taxon>Bacteria</taxon>
        <taxon>Bacillati</taxon>
        <taxon>Bacillota</taxon>
        <taxon>Bacilli</taxon>
        <taxon>Bacillales</taxon>
        <taxon>Caryophanaceae</taxon>
        <taxon>Planococcus</taxon>
    </lineage>
</organism>
<dbReference type="SUPFAM" id="SSF53300">
    <property type="entry name" value="vWA-like"/>
    <property type="match status" value="1"/>
</dbReference>
<keyword evidence="1" id="KW-0472">Membrane</keyword>
<evidence type="ECO:0000259" key="3">
    <source>
        <dbReference type="Pfam" id="PF13519"/>
    </source>
</evidence>
<feature type="domain" description="VWFA" evidence="3">
    <location>
        <begin position="91"/>
        <end position="189"/>
    </location>
</feature>
<protein>
    <submittedName>
        <fullName evidence="4">BatA and WFA domain-containing protein</fullName>
    </submittedName>
</protein>
<keyword evidence="1" id="KW-0812">Transmembrane</keyword>
<reference evidence="5" key="1">
    <citation type="journal article" date="2019" name="Int. J. Syst. Evol. Microbiol.">
        <title>The Global Catalogue of Microorganisms (GCM) 10K type strain sequencing project: providing services to taxonomists for standard genome sequencing and annotation.</title>
        <authorList>
            <consortium name="The Broad Institute Genomics Platform"/>
            <consortium name="The Broad Institute Genome Sequencing Center for Infectious Disease"/>
            <person name="Wu L."/>
            <person name="Ma J."/>
        </authorList>
    </citation>
    <scope>NUCLEOTIDE SEQUENCE [LARGE SCALE GENOMIC DNA]</scope>
    <source>
        <strain evidence="5">CGMCC 1.15475</strain>
    </source>
</reference>
<evidence type="ECO:0000313" key="5">
    <source>
        <dbReference type="Proteomes" id="UP001597273"/>
    </source>
</evidence>
<proteinExistence type="predicted"/>
<accession>A0ABW4QFE4</accession>
<evidence type="ECO:0000259" key="2">
    <source>
        <dbReference type="Pfam" id="PF07584"/>
    </source>
</evidence>
<gene>
    <name evidence="4" type="ORF">ACFSDB_05230</name>
</gene>
<dbReference type="Pfam" id="PF07584">
    <property type="entry name" value="BatA"/>
    <property type="match status" value="1"/>
</dbReference>
<dbReference type="InterPro" id="IPR036465">
    <property type="entry name" value="vWFA_dom_sf"/>
</dbReference>
<dbReference type="InterPro" id="IPR002035">
    <property type="entry name" value="VWF_A"/>
</dbReference>
<feature type="transmembrane region" description="Helical" evidence="1">
    <location>
        <begin position="59"/>
        <end position="80"/>
    </location>
</feature>
<keyword evidence="1" id="KW-1133">Transmembrane helix</keyword>
<evidence type="ECO:0000256" key="1">
    <source>
        <dbReference type="SAM" id="Phobius"/>
    </source>
</evidence>
<dbReference type="Gene3D" id="3.40.50.410">
    <property type="entry name" value="von Willebrand factor, type A domain"/>
    <property type="match status" value="1"/>
</dbReference>
<dbReference type="PANTHER" id="PTHR37464:SF1">
    <property type="entry name" value="BLL2463 PROTEIN"/>
    <property type="match status" value="1"/>
</dbReference>
<comment type="caution">
    <text evidence="4">The sequence shown here is derived from an EMBL/GenBank/DDBJ whole genome shotgun (WGS) entry which is preliminary data.</text>
</comment>
<dbReference type="Proteomes" id="UP001597273">
    <property type="component" value="Unassembled WGS sequence"/>
</dbReference>
<dbReference type="Pfam" id="PF13519">
    <property type="entry name" value="VWA_2"/>
    <property type="match status" value="1"/>
</dbReference>
<feature type="domain" description="Aerotolerance regulator N-terminal" evidence="2">
    <location>
        <begin position="1"/>
        <end position="78"/>
    </location>
</feature>
<name>A0ABW4QFE4_9BACL</name>
<dbReference type="RefSeq" id="WP_204892639.1">
    <property type="nucleotide sequence ID" value="NZ_JBHUFW010000004.1"/>
</dbReference>